<dbReference type="Proteomes" id="UP000198817">
    <property type="component" value="Unassembled WGS sequence"/>
</dbReference>
<dbReference type="InterPro" id="IPR011257">
    <property type="entry name" value="DNA_glycosylase"/>
</dbReference>
<keyword evidence="15" id="KW-1185">Reference proteome</keyword>
<protein>
    <recommendedName>
        <fullName evidence="12">Endonuclease III</fullName>
        <ecNumber evidence="12">4.2.99.18</ecNumber>
    </recommendedName>
    <alternativeName>
        <fullName evidence="12">DNA-(apurinic or apyrimidinic site) lyase</fullName>
    </alternativeName>
</protein>
<dbReference type="Pfam" id="PF00633">
    <property type="entry name" value="HHH"/>
    <property type="match status" value="1"/>
</dbReference>
<dbReference type="SUPFAM" id="SSF48150">
    <property type="entry name" value="DNA-glycosylase"/>
    <property type="match status" value="1"/>
</dbReference>
<dbReference type="NCBIfam" id="TIGR01083">
    <property type="entry name" value="nth"/>
    <property type="match status" value="1"/>
</dbReference>
<keyword evidence="3 12" id="KW-0479">Metal-binding</keyword>
<feature type="binding site" evidence="12">
    <location>
        <position position="187"/>
    </location>
    <ligand>
        <name>[4Fe-4S] cluster</name>
        <dbReference type="ChEBI" id="CHEBI:49883"/>
    </ligand>
</feature>
<dbReference type="STRING" id="155865.SAMN05216515_10527"/>
<comment type="similarity">
    <text evidence="1 12">Belongs to the Nth/MutY family.</text>
</comment>
<evidence type="ECO:0000256" key="8">
    <source>
        <dbReference type="ARBA" id="ARBA00023125"/>
    </source>
</evidence>
<gene>
    <name evidence="12" type="primary">nth</name>
    <name evidence="14" type="ORF">SAMN05216508_101170</name>
</gene>
<dbReference type="InterPro" id="IPR023170">
    <property type="entry name" value="HhH_base_excis_C"/>
</dbReference>
<evidence type="ECO:0000313" key="14">
    <source>
        <dbReference type="EMBL" id="SFU29820.1"/>
    </source>
</evidence>
<evidence type="ECO:0000256" key="7">
    <source>
        <dbReference type="ARBA" id="ARBA00023014"/>
    </source>
</evidence>
<dbReference type="CDD" id="cd00056">
    <property type="entry name" value="ENDO3c"/>
    <property type="match status" value="1"/>
</dbReference>
<dbReference type="GO" id="GO:0003677">
    <property type="term" value="F:DNA binding"/>
    <property type="evidence" value="ECO:0007669"/>
    <property type="project" value="UniProtKB-UniRule"/>
</dbReference>
<feature type="binding site" evidence="12">
    <location>
        <position position="194"/>
    </location>
    <ligand>
        <name>[4Fe-4S] cluster</name>
        <dbReference type="ChEBI" id="CHEBI:49883"/>
    </ligand>
</feature>
<evidence type="ECO:0000256" key="2">
    <source>
        <dbReference type="ARBA" id="ARBA00022485"/>
    </source>
</evidence>
<evidence type="ECO:0000256" key="1">
    <source>
        <dbReference type="ARBA" id="ARBA00008343"/>
    </source>
</evidence>
<dbReference type="GO" id="GO:0046872">
    <property type="term" value="F:metal ion binding"/>
    <property type="evidence" value="ECO:0007669"/>
    <property type="project" value="UniProtKB-KW"/>
</dbReference>
<sequence length="208" mass="23118">MDQKTAAQVLDRLQEEYPDARCALDHENVFQLLVSTMLSAQTTDKRVNMVAPALYAAFPDAASLAEADREQVEECIHSIGLYKNKAKNIIAMARKLEEEFGGQVPADRKLLMSLPGVGQKTANVVLADGFGEQRIAVDTHVFRVANRIGLAHAEDVKRTEEQLIRILPPDRLTDAHHAIIFHGRQCCHARKPACDRCCVGYLCERNGL</sequence>
<dbReference type="InterPro" id="IPR003265">
    <property type="entry name" value="HhH-GPD_domain"/>
</dbReference>
<keyword evidence="5 12" id="KW-0378">Hydrolase</keyword>
<dbReference type="Gene3D" id="1.10.340.30">
    <property type="entry name" value="Hypothetical protein, domain 2"/>
    <property type="match status" value="1"/>
</dbReference>
<name>A0A1I7F0V7_9FIRM</name>
<dbReference type="PROSITE" id="PS00764">
    <property type="entry name" value="ENDONUCLEASE_III_1"/>
    <property type="match status" value="1"/>
</dbReference>
<evidence type="ECO:0000313" key="15">
    <source>
        <dbReference type="Proteomes" id="UP000198817"/>
    </source>
</evidence>
<evidence type="ECO:0000256" key="5">
    <source>
        <dbReference type="ARBA" id="ARBA00022801"/>
    </source>
</evidence>
<keyword evidence="6 12" id="KW-0408">Iron</keyword>
<dbReference type="HAMAP" id="MF_00942">
    <property type="entry name" value="Nth"/>
    <property type="match status" value="1"/>
</dbReference>
<evidence type="ECO:0000256" key="6">
    <source>
        <dbReference type="ARBA" id="ARBA00023004"/>
    </source>
</evidence>
<dbReference type="PROSITE" id="PS01155">
    <property type="entry name" value="ENDONUCLEASE_III_2"/>
    <property type="match status" value="1"/>
</dbReference>
<dbReference type="EMBL" id="FPBT01000001">
    <property type="protein sequence ID" value="SFU29820.1"/>
    <property type="molecule type" value="Genomic_DNA"/>
</dbReference>
<dbReference type="Gene3D" id="1.10.1670.10">
    <property type="entry name" value="Helix-hairpin-Helix base-excision DNA repair enzymes (C-terminal)"/>
    <property type="match status" value="1"/>
</dbReference>
<keyword evidence="8 12" id="KW-0238">DNA-binding</keyword>
<dbReference type="PANTHER" id="PTHR10359">
    <property type="entry name" value="A/G-SPECIFIC ADENINE GLYCOSYLASE/ENDONUCLEASE III"/>
    <property type="match status" value="1"/>
</dbReference>
<comment type="cofactor">
    <cofactor evidence="12">
        <name>[4Fe-4S] cluster</name>
        <dbReference type="ChEBI" id="CHEBI:49883"/>
    </cofactor>
    <text evidence="12">Binds 1 [4Fe-4S] cluster.</text>
</comment>
<evidence type="ECO:0000256" key="9">
    <source>
        <dbReference type="ARBA" id="ARBA00023204"/>
    </source>
</evidence>
<dbReference type="PIRSF" id="PIRSF001435">
    <property type="entry name" value="Nth"/>
    <property type="match status" value="1"/>
</dbReference>
<evidence type="ECO:0000259" key="13">
    <source>
        <dbReference type="SMART" id="SM00478"/>
    </source>
</evidence>
<dbReference type="FunFam" id="1.10.340.30:FF:000001">
    <property type="entry name" value="Endonuclease III"/>
    <property type="match status" value="1"/>
</dbReference>
<keyword evidence="4 12" id="KW-0227">DNA damage</keyword>
<dbReference type="Pfam" id="PF00730">
    <property type="entry name" value="HhH-GPD"/>
    <property type="match status" value="1"/>
</dbReference>
<evidence type="ECO:0000256" key="10">
    <source>
        <dbReference type="ARBA" id="ARBA00023239"/>
    </source>
</evidence>
<dbReference type="PANTHER" id="PTHR10359:SF18">
    <property type="entry name" value="ENDONUCLEASE III"/>
    <property type="match status" value="1"/>
</dbReference>
<reference evidence="14 15" key="1">
    <citation type="submission" date="2016-10" db="EMBL/GenBank/DDBJ databases">
        <authorList>
            <person name="de Groot N.N."/>
        </authorList>
    </citation>
    <scope>NUCLEOTIDE SEQUENCE [LARGE SCALE GENOMIC DNA]</scope>
    <source>
        <strain evidence="14 15">KHGC13</strain>
    </source>
</reference>
<evidence type="ECO:0000256" key="3">
    <source>
        <dbReference type="ARBA" id="ARBA00022723"/>
    </source>
</evidence>
<keyword evidence="9 12" id="KW-0234">DNA repair</keyword>
<keyword evidence="2 12" id="KW-0004">4Fe-4S</keyword>
<dbReference type="InterPro" id="IPR005759">
    <property type="entry name" value="Nth"/>
</dbReference>
<dbReference type="OrthoDB" id="9800977at2"/>
<evidence type="ECO:0000256" key="4">
    <source>
        <dbReference type="ARBA" id="ARBA00022763"/>
    </source>
</evidence>
<dbReference type="InterPro" id="IPR004036">
    <property type="entry name" value="Endonuclease-III-like_CS2"/>
</dbReference>
<evidence type="ECO:0000256" key="11">
    <source>
        <dbReference type="ARBA" id="ARBA00023295"/>
    </source>
</evidence>
<keyword evidence="14" id="KW-0255">Endonuclease</keyword>
<dbReference type="GO" id="GO:0051539">
    <property type="term" value="F:4 iron, 4 sulfur cluster binding"/>
    <property type="evidence" value="ECO:0007669"/>
    <property type="project" value="UniProtKB-UniRule"/>
</dbReference>
<comment type="catalytic activity">
    <reaction evidence="12">
        <text>2'-deoxyribonucleotide-(2'-deoxyribose 5'-phosphate)-2'-deoxyribonucleotide-DNA = a 3'-end 2'-deoxyribonucleotide-(2,3-dehydro-2,3-deoxyribose 5'-phosphate)-DNA + a 5'-end 5'-phospho-2'-deoxyribonucleoside-DNA + H(+)</text>
        <dbReference type="Rhea" id="RHEA:66592"/>
        <dbReference type="Rhea" id="RHEA-COMP:13180"/>
        <dbReference type="Rhea" id="RHEA-COMP:16897"/>
        <dbReference type="Rhea" id="RHEA-COMP:17067"/>
        <dbReference type="ChEBI" id="CHEBI:15378"/>
        <dbReference type="ChEBI" id="CHEBI:136412"/>
        <dbReference type="ChEBI" id="CHEBI:157695"/>
        <dbReference type="ChEBI" id="CHEBI:167181"/>
        <dbReference type="EC" id="4.2.99.18"/>
    </reaction>
</comment>
<keyword evidence="7 12" id="KW-0411">Iron-sulfur</keyword>
<feature type="binding site" evidence="12">
    <location>
        <position position="203"/>
    </location>
    <ligand>
        <name>[4Fe-4S] cluster</name>
        <dbReference type="ChEBI" id="CHEBI:49883"/>
    </ligand>
</feature>
<dbReference type="SMART" id="SM00478">
    <property type="entry name" value="ENDO3c"/>
    <property type="match status" value="1"/>
</dbReference>
<dbReference type="EC" id="4.2.99.18" evidence="12"/>
<dbReference type="FunFam" id="1.10.1670.10:FF:000001">
    <property type="entry name" value="Endonuclease III"/>
    <property type="match status" value="1"/>
</dbReference>
<evidence type="ECO:0000256" key="12">
    <source>
        <dbReference type="HAMAP-Rule" id="MF_00942"/>
    </source>
</evidence>
<dbReference type="GO" id="GO:0140078">
    <property type="term" value="F:class I DNA-(apurinic or apyrimidinic site) endonuclease activity"/>
    <property type="evidence" value="ECO:0007669"/>
    <property type="project" value="UniProtKB-EC"/>
</dbReference>
<dbReference type="InterPro" id="IPR000445">
    <property type="entry name" value="HhH_motif"/>
</dbReference>
<proteinExistence type="inferred from homology"/>
<accession>A0A1I7F0V7</accession>
<feature type="binding site" evidence="12">
    <location>
        <position position="197"/>
    </location>
    <ligand>
        <name>[4Fe-4S] cluster</name>
        <dbReference type="ChEBI" id="CHEBI:49883"/>
    </ligand>
</feature>
<keyword evidence="11 12" id="KW-0326">Glycosidase</keyword>
<keyword evidence="10 12" id="KW-0456">Lyase</keyword>
<dbReference type="GO" id="GO:0019104">
    <property type="term" value="F:DNA N-glycosylase activity"/>
    <property type="evidence" value="ECO:0007669"/>
    <property type="project" value="UniProtKB-UniRule"/>
</dbReference>
<keyword evidence="14" id="KW-0540">Nuclease</keyword>
<organism evidence="14 15">
    <name type="scientific">Eubacterium pyruvativorans</name>
    <dbReference type="NCBI Taxonomy" id="155865"/>
    <lineage>
        <taxon>Bacteria</taxon>
        <taxon>Bacillati</taxon>
        <taxon>Bacillota</taxon>
        <taxon>Clostridia</taxon>
        <taxon>Eubacteriales</taxon>
        <taxon>Eubacteriaceae</taxon>
        <taxon>Eubacterium</taxon>
    </lineage>
</organism>
<feature type="domain" description="HhH-GPD" evidence="13">
    <location>
        <begin position="38"/>
        <end position="185"/>
    </location>
</feature>
<dbReference type="RefSeq" id="WP_090469340.1">
    <property type="nucleotide sequence ID" value="NZ_FOWF01000005.1"/>
</dbReference>
<dbReference type="GO" id="GO:0006285">
    <property type="term" value="P:base-excision repair, AP site formation"/>
    <property type="evidence" value="ECO:0007669"/>
    <property type="project" value="TreeGrafter"/>
</dbReference>
<comment type="function">
    <text evidence="12">DNA repair enzyme that has both DNA N-glycosylase activity and AP-lyase activity. The DNA N-glycosylase activity releases various damaged pyrimidines from DNA by cleaving the N-glycosidic bond, leaving an AP (apurinic/apyrimidinic) site. The AP-lyase activity cleaves the phosphodiester bond 3' to the AP site by a beta-elimination, leaving a 3'-terminal unsaturated sugar and a product with a terminal 5'-phosphate.</text>
</comment>
<dbReference type="InterPro" id="IPR004035">
    <property type="entry name" value="Endouclease-III_FeS-bd_BS"/>
</dbReference>
<dbReference type="AlphaFoldDB" id="A0A1I7F0V7"/>